<keyword evidence="2" id="KW-0865">Zymogen</keyword>
<evidence type="ECO:0000256" key="4">
    <source>
        <dbReference type="ARBA" id="ARBA00023317"/>
    </source>
</evidence>
<keyword evidence="3" id="KW-0456">Lyase</keyword>
<sequence length="193" mass="22055">MLDKYILKQGQKISLYLLVFAVFLQVVDLEFLSIITFFLFFLCLYVYRVKKIIIDNEAFIVSAISGKVEAIDFNDNYYLIYLNASLFDNSVLLSPEDSFVKIESLRKGLFLPFDEKKAKLLNEKIVLSTKNTIMELVSSFATAPLDKPIEKEYKKGDQLGVFTQGELLLKIEKSFSLNIKVGQTIQAGQTICY</sequence>
<reference evidence="6 9" key="3">
    <citation type="submission" date="2018-08" db="EMBL/GenBank/DDBJ databases">
        <title>Complete genome of the Arcobacter marinus type strain JCM 15502.</title>
        <authorList>
            <person name="Miller W.G."/>
            <person name="Yee E."/>
            <person name="Huynh S."/>
            <person name="Parker C.T."/>
        </authorList>
    </citation>
    <scope>NUCLEOTIDE SEQUENCE [LARGE SCALE GENOMIC DNA]</scope>
    <source>
        <strain evidence="6 9">JCM 15502</strain>
    </source>
</reference>
<evidence type="ECO:0000313" key="6">
    <source>
        <dbReference type="EMBL" id="AXX86357.1"/>
    </source>
</evidence>
<dbReference type="KEGG" id="amar:AMRN_0590"/>
<accession>A0A347TIC9</accession>
<evidence type="ECO:0000313" key="7">
    <source>
        <dbReference type="EMBL" id="PHO14915.1"/>
    </source>
</evidence>
<dbReference type="EMBL" id="NXAO01000045">
    <property type="protein sequence ID" value="PHO14915.1"/>
    <property type="molecule type" value="Genomic_DNA"/>
</dbReference>
<evidence type="ECO:0000313" key="9">
    <source>
        <dbReference type="Proteomes" id="UP000264693"/>
    </source>
</evidence>
<protein>
    <submittedName>
        <fullName evidence="6">Phosphatidylserine decarboxylase family protein</fullName>
    </submittedName>
</protein>
<reference evidence="8" key="1">
    <citation type="submission" date="2017-09" db="EMBL/GenBank/DDBJ databases">
        <title>Arcobacter canalis sp. nov., a new species isolated from a water canal contaminated with urban sewage.</title>
        <authorList>
            <person name="Perez-Cataluna A."/>
            <person name="Salas-Masso N."/>
            <person name="Figueras M.J."/>
        </authorList>
    </citation>
    <scope>NUCLEOTIDE SEQUENCE [LARGE SCALE GENOMIC DNA]</scope>
    <source>
        <strain evidence="8">CECT 7727</strain>
    </source>
</reference>
<dbReference type="Pfam" id="PF02666">
    <property type="entry name" value="PS_Dcarbxylase"/>
    <property type="match status" value="1"/>
</dbReference>
<keyword evidence="5" id="KW-0812">Transmembrane</keyword>
<keyword evidence="5" id="KW-0472">Membrane</keyword>
<dbReference type="Proteomes" id="UP000224740">
    <property type="component" value="Unassembled WGS sequence"/>
</dbReference>
<organism evidence="6 9">
    <name type="scientific">Malaciobacter marinus</name>
    <dbReference type="NCBI Taxonomy" id="505249"/>
    <lineage>
        <taxon>Bacteria</taxon>
        <taxon>Pseudomonadati</taxon>
        <taxon>Campylobacterota</taxon>
        <taxon>Epsilonproteobacteria</taxon>
        <taxon>Campylobacterales</taxon>
        <taxon>Arcobacteraceae</taxon>
        <taxon>Malaciobacter</taxon>
    </lineage>
</organism>
<evidence type="ECO:0000313" key="8">
    <source>
        <dbReference type="Proteomes" id="UP000224740"/>
    </source>
</evidence>
<dbReference type="RefSeq" id="WP_099311458.1">
    <property type="nucleotide sequence ID" value="NZ_CP032101.1"/>
</dbReference>
<gene>
    <name evidence="6" type="ORF">AMRN_0590</name>
    <name evidence="7" type="ORF">CPH92_09355</name>
</gene>
<keyword evidence="8" id="KW-1185">Reference proteome</keyword>
<feature type="transmembrane region" description="Helical" evidence="5">
    <location>
        <begin position="15"/>
        <end position="47"/>
    </location>
</feature>
<evidence type="ECO:0000256" key="1">
    <source>
        <dbReference type="ARBA" id="ARBA00022793"/>
    </source>
</evidence>
<keyword evidence="1" id="KW-0210">Decarboxylase</keyword>
<dbReference type="Proteomes" id="UP000264693">
    <property type="component" value="Chromosome"/>
</dbReference>
<dbReference type="GO" id="GO:0008654">
    <property type="term" value="P:phospholipid biosynthetic process"/>
    <property type="evidence" value="ECO:0007669"/>
    <property type="project" value="InterPro"/>
</dbReference>
<evidence type="ECO:0000256" key="2">
    <source>
        <dbReference type="ARBA" id="ARBA00023145"/>
    </source>
</evidence>
<evidence type="ECO:0000256" key="3">
    <source>
        <dbReference type="ARBA" id="ARBA00023239"/>
    </source>
</evidence>
<dbReference type="GO" id="GO:0004609">
    <property type="term" value="F:phosphatidylserine decarboxylase activity"/>
    <property type="evidence" value="ECO:0007669"/>
    <property type="project" value="InterPro"/>
</dbReference>
<evidence type="ECO:0000256" key="5">
    <source>
        <dbReference type="SAM" id="Phobius"/>
    </source>
</evidence>
<keyword evidence="5" id="KW-1133">Transmembrane helix</keyword>
<dbReference type="AlphaFoldDB" id="A0A347TIC9"/>
<dbReference type="InterPro" id="IPR003817">
    <property type="entry name" value="PS_Dcarbxylase"/>
</dbReference>
<dbReference type="EMBL" id="CP032101">
    <property type="protein sequence ID" value="AXX86357.1"/>
    <property type="molecule type" value="Genomic_DNA"/>
</dbReference>
<name>A0A347TIC9_9BACT</name>
<reference evidence="7" key="2">
    <citation type="submission" date="2017-09" db="EMBL/GenBank/DDBJ databases">
        <authorList>
            <person name="Perez-Cataluna A."/>
            <person name="Figueras M.J."/>
            <person name="Salas-Masso N."/>
        </authorList>
    </citation>
    <scope>NUCLEOTIDE SEQUENCE</scope>
    <source>
        <strain evidence="7">CECT 7727</strain>
    </source>
</reference>
<keyword evidence="4" id="KW-0670">Pyruvate</keyword>
<proteinExistence type="predicted"/>